<protein>
    <submittedName>
        <fullName evidence="1">SIR2-like protein</fullName>
    </submittedName>
</protein>
<dbReference type="OrthoDB" id="9148542at2"/>
<dbReference type="AlphaFoldDB" id="A0A2T6A0R0"/>
<name>A0A2T6A0R0_9RHOB</name>
<accession>A0A2T6A0R0</accession>
<comment type="caution">
    <text evidence="1">The sequence shown here is derived from an EMBL/GenBank/DDBJ whole genome shotgun (WGS) entry which is preliminary data.</text>
</comment>
<dbReference type="RefSeq" id="WP_158274127.1">
    <property type="nucleotide sequence ID" value="NZ_BMEZ01000050.1"/>
</dbReference>
<dbReference type="Pfam" id="PF13289">
    <property type="entry name" value="SIR2_2"/>
    <property type="match status" value="1"/>
</dbReference>
<gene>
    <name evidence="1" type="ORF">C8N44_1501</name>
</gene>
<evidence type="ECO:0000313" key="2">
    <source>
        <dbReference type="Proteomes" id="UP000244069"/>
    </source>
</evidence>
<dbReference type="Proteomes" id="UP000244069">
    <property type="component" value="Unassembled WGS sequence"/>
</dbReference>
<evidence type="ECO:0000313" key="1">
    <source>
        <dbReference type="EMBL" id="PTX37396.1"/>
    </source>
</evidence>
<reference evidence="1 2" key="1">
    <citation type="submission" date="2018-04" db="EMBL/GenBank/DDBJ databases">
        <title>Genomic Encyclopedia of Archaeal and Bacterial Type Strains, Phase II (KMG-II): from individual species to whole genera.</title>
        <authorList>
            <person name="Goeker M."/>
        </authorList>
    </citation>
    <scope>NUCLEOTIDE SEQUENCE [LARGE SCALE GENOMIC DNA]</scope>
    <source>
        <strain evidence="1 2">DSM 29329</strain>
    </source>
</reference>
<sequence>MAVAPNATQITVREVIAKFEAEFAAVGRAVENGEFALWVGSGISQRAPNLGMLIVSAIEFLRLRATDPATEAAYLPALREAIELGGQDPASLEHQFAEPFANWPERDAIVDGSWNNYSRVLDIRVQGEASDFILWDAIDIRDAFANPPQPAAQHLCIAILMLEGAVGTVASANWDGFIEAAVERLSGGLAGVLQVVVDPDQMREPPGRAQLLKFHGCIRYATQEPQVFRDYLTGSRTQIMEWPDAGRFAAMCNALINLATNQKALVLGLSIQDNNLQSVFSRAKQANPWPWPCEPHAPAHVFCENEIKLGQRDVLRIVYGDAYNDHVADIHASSHLRAWAEQVLIALVLKLLADKLAGFMSMFLNGAARGAMVQPLTASLAALRDELAELAVVDPTDGSRTKVVDEGIALWSRMLSIFRTGALPTAPDAYEALSALPLVLIEGDANAQAMGLGRLAVGLALLQHGIETKKWTFDAPAGLEPAAGAFHAKAARAGAIERPVFLVKSATDAISLQRQGAFANDNAIVVHGDDTWHHMVGAAGSARRVSSAPGRTGHVATTHISLGNLVEQCNMYNRPLRKRVCEEISRVVGC</sequence>
<keyword evidence="2" id="KW-1185">Reference proteome</keyword>
<organism evidence="1 2">
    <name type="scientific">Allosediminivita pacifica</name>
    <dbReference type="NCBI Taxonomy" id="1267769"/>
    <lineage>
        <taxon>Bacteria</taxon>
        <taxon>Pseudomonadati</taxon>
        <taxon>Pseudomonadota</taxon>
        <taxon>Alphaproteobacteria</taxon>
        <taxon>Rhodobacterales</taxon>
        <taxon>Paracoccaceae</taxon>
        <taxon>Allosediminivita</taxon>
    </lineage>
</organism>
<proteinExistence type="predicted"/>
<dbReference type="EMBL" id="QBKN01000050">
    <property type="protein sequence ID" value="PTX37396.1"/>
    <property type="molecule type" value="Genomic_DNA"/>
</dbReference>